<name>A0A3Q9KW02_STRGD</name>
<dbReference type="EMBL" id="CP034687">
    <property type="protein sequence ID" value="AZS85453.1"/>
    <property type="molecule type" value="Genomic_DNA"/>
</dbReference>
<evidence type="ECO:0000256" key="1">
    <source>
        <dbReference type="SAM" id="MobiDB-lite"/>
    </source>
</evidence>
<reference evidence="2 4" key="2">
    <citation type="submission" date="2018-12" db="EMBL/GenBank/DDBJ databases">
        <title>Streptomyces griseoviridis F1-27 complete genome.</title>
        <authorList>
            <person name="Mariita R.M."/>
            <person name="Sello J.K."/>
        </authorList>
    </citation>
    <scope>NUCLEOTIDE SEQUENCE [LARGE SCALE GENOMIC DNA]</scope>
    <source>
        <strain evidence="2 4">F1-27</strain>
    </source>
</reference>
<proteinExistence type="predicted"/>
<organism evidence="2 4">
    <name type="scientific">Streptomyces griseoviridis</name>
    <dbReference type="NCBI Taxonomy" id="45398"/>
    <lineage>
        <taxon>Bacteria</taxon>
        <taxon>Bacillati</taxon>
        <taxon>Actinomycetota</taxon>
        <taxon>Actinomycetes</taxon>
        <taxon>Kitasatosporales</taxon>
        <taxon>Streptomycetaceae</taxon>
        <taxon>Streptomyces</taxon>
    </lineage>
</organism>
<dbReference type="AlphaFoldDB" id="A0A3Q9KW02"/>
<sequence length="71" mass="7329">MTQLDDAAAAFTRMSLQEQEEALGALGVPKRPPKGPAGASKVTPFSALVGTPSRRKRQALTVKAVSGPEGP</sequence>
<evidence type="ECO:0000313" key="2">
    <source>
        <dbReference type="EMBL" id="AZS85453.1"/>
    </source>
</evidence>
<dbReference type="Proteomes" id="UP000271291">
    <property type="component" value="Chromosome"/>
</dbReference>
<dbReference type="RefSeq" id="WP_127178326.1">
    <property type="nucleotide sequence ID" value="NZ_CP029078.1"/>
</dbReference>
<dbReference type="Proteomes" id="UP000501753">
    <property type="component" value="Chromosome"/>
</dbReference>
<feature type="region of interest" description="Disordered" evidence="1">
    <location>
        <begin position="22"/>
        <end position="45"/>
    </location>
</feature>
<dbReference type="OrthoDB" id="4284578at2"/>
<evidence type="ECO:0000313" key="5">
    <source>
        <dbReference type="Proteomes" id="UP000501753"/>
    </source>
</evidence>
<dbReference type="EMBL" id="CP029078">
    <property type="protein sequence ID" value="QCN87695.1"/>
    <property type="molecule type" value="Genomic_DNA"/>
</dbReference>
<evidence type="ECO:0000313" key="3">
    <source>
        <dbReference type="EMBL" id="QCN87695.1"/>
    </source>
</evidence>
<dbReference type="KEGG" id="sgd:ELQ87_14955"/>
<keyword evidence="5" id="KW-1185">Reference proteome</keyword>
<evidence type="ECO:0000313" key="4">
    <source>
        <dbReference type="Proteomes" id="UP000271291"/>
    </source>
</evidence>
<protein>
    <submittedName>
        <fullName evidence="2">Uncharacterized protein</fullName>
    </submittedName>
</protein>
<accession>A0A3Q9KW02</accession>
<reference evidence="3 5" key="1">
    <citation type="submission" date="2018-04" db="EMBL/GenBank/DDBJ databases">
        <title>Complete genome sequences of Streptomyces griseoviridis K61 and characterization of antagonistic properties of biological control agents.</title>
        <authorList>
            <person name="Mariita R.M."/>
            <person name="Sello J.K."/>
        </authorList>
    </citation>
    <scope>NUCLEOTIDE SEQUENCE [LARGE SCALE GENOMIC DNA]</scope>
    <source>
        <strain evidence="3 5">K61</strain>
    </source>
</reference>
<gene>
    <name evidence="3" type="ORF">DDJ31_24340</name>
    <name evidence="2" type="ORF">ELQ87_14955</name>
</gene>